<accession>A0A8S3T156</accession>
<organism evidence="1 2">
    <name type="scientific">Mytilus edulis</name>
    <name type="common">Blue mussel</name>
    <dbReference type="NCBI Taxonomy" id="6550"/>
    <lineage>
        <taxon>Eukaryota</taxon>
        <taxon>Metazoa</taxon>
        <taxon>Spiralia</taxon>
        <taxon>Lophotrochozoa</taxon>
        <taxon>Mollusca</taxon>
        <taxon>Bivalvia</taxon>
        <taxon>Autobranchia</taxon>
        <taxon>Pteriomorphia</taxon>
        <taxon>Mytilida</taxon>
        <taxon>Mytiloidea</taxon>
        <taxon>Mytilidae</taxon>
        <taxon>Mytilinae</taxon>
        <taxon>Mytilus</taxon>
    </lineage>
</organism>
<gene>
    <name evidence="1" type="ORF">MEDL_40507</name>
</gene>
<name>A0A8S3T156_MYTED</name>
<evidence type="ECO:0000313" key="2">
    <source>
        <dbReference type="Proteomes" id="UP000683360"/>
    </source>
</evidence>
<sequence length="234" mass="27405">MWRRYIYKIAPTRKTVTRHFADDSDNKMKEFEIKESKNKDDNKEFDMKHDSKDEKFKDYDSSLSVENQTEILRRREEHVKEEHIILFGKRGSGIELVRDSLLGTNDGNTCISTAQKEVKGYNEQFERKVKITSLYSDYGASLSPNDLSSLSISEEYSVVFCFPVSYRFTTEDQNLLEKYLQHRQREDFKKVTVAFTYSERLEGEPKDFICNLPDELKESSIHTDTTTFLSAVPI</sequence>
<dbReference type="EMBL" id="CAJPWZ010001964">
    <property type="protein sequence ID" value="CAG2227472.1"/>
    <property type="molecule type" value="Genomic_DNA"/>
</dbReference>
<dbReference type="Proteomes" id="UP000683360">
    <property type="component" value="Unassembled WGS sequence"/>
</dbReference>
<dbReference type="OrthoDB" id="10553837at2759"/>
<evidence type="ECO:0000313" key="1">
    <source>
        <dbReference type="EMBL" id="CAG2227472.1"/>
    </source>
</evidence>
<dbReference type="AlphaFoldDB" id="A0A8S3T156"/>
<proteinExistence type="predicted"/>
<comment type="caution">
    <text evidence="1">The sequence shown here is derived from an EMBL/GenBank/DDBJ whole genome shotgun (WGS) entry which is preliminary data.</text>
</comment>
<protein>
    <recommendedName>
        <fullName evidence="3">AIG1-type G domain-containing protein</fullName>
    </recommendedName>
</protein>
<evidence type="ECO:0008006" key="3">
    <source>
        <dbReference type="Google" id="ProtNLM"/>
    </source>
</evidence>
<reference evidence="1" key="1">
    <citation type="submission" date="2021-03" db="EMBL/GenBank/DDBJ databases">
        <authorList>
            <person name="Bekaert M."/>
        </authorList>
    </citation>
    <scope>NUCLEOTIDE SEQUENCE</scope>
</reference>
<keyword evidence="2" id="KW-1185">Reference proteome</keyword>